<dbReference type="PROSITE" id="PS50850">
    <property type="entry name" value="MFS"/>
    <property type="match status" value="1"/>
</dbReference>
<dbReference type="PANTHER" id="PTHR23503">
    <property type="entry name" value="SOLUTE CARRIER FAMILY 2"/>
    <property type="match status" value="1"/>
</dbReference>
<dbReference type="Proteomes" id="UP000789759">
    <property type="component" value="Unassembled WGS sequence"/>
</dbReference>
<feature type="transmembrane region" description="Helical" evidence="6">
    <location>
        <begin position="12"/>
        <end position="35"/>
    </location>
</feature>
<feature type="domain" description="Major facilitator superfamily (MFS) profile" evidence="7">
    <location>
        <begin position="1"/>
        <end position="66"/>
    </location>
</feature>
<dbReference type="Pfam" id="PF00083">
    <property type="entry name" value="Sugar_tr"/>
    <property type="match status" value="1"/>
</dbReference>
<comment type="subcellular location">
    <subcellularLocation>
        <location evidence="1">Membrane</location>
        <topology evidence="1">Multi-pass membrane protein</topology>
    </subcellularLocation>
</comment>
<evidence type="ECO:0000256" key="5">
    <source>
        <dbReference type="ARBA" id="ARBA00023136"/>
    </source>
</evidence>
<evidence type="ECO:0000256" key="2">
    <source>
        <dbReference type="ARBA" id="ARBA00022448"/>
    </source>
</evidence>
<evidence type="ECO:0000313" key="8">
    <source>
        <dbReference type="EMBL" id="CAG8676587.1"/>
    </source>
</evidence>
<evidence type="ECO:0000313" key="9">
    <source>
        <dbReference type="Proteomes" id="UP000789759"/>
    </source>
</evidence>
<dbReference type="InterPro" id="IPR036259">
    <property type="entry name" value="MFS_trans_sf"/>
</dbReference>
<proteinExistence type="predicted"/>
<dbReference type="SUPFAM" id="SSF103473">
    <property type="entry name" value="MFS general substrate transporter"/>
    <property type="match status" value="1"/>
</dbReference>
<gene>
    <name evidence="8" type="ORF">CPELLU_LOCUS10553</name>
</gene>
<dbReference type="AlphaFoldDB" id="A0A9N9HDG7"/>
<evidence type="ECO:0000256" key="6">
    <source>
        <dbReference type="SAM" id="Phobius"/>
    </source>
</evidence>
<keyword evidence="2" id="KW-0813">Transport</keyword>
<keyword evidence="5 6" id="KW-0472">Membrane</keyword>
<evidence type="ECO:0000256" key="4">
    <source>
        <dbReference type="ARBA" id="ARBA00022989"/>
    </source>
</evidence>
<evidence type="ECO:0000256" key="3">
    <source>
        <dbReference type="ARBA" id="ARBA00022692"/>
    </source>
</evidence>
<name>A0A9N9HDG7_9GLOM</name>
<feature type="transmembrane region" description="Helical" evidence="6">
    <location>
        <begin position="42"/>
        <end position="62"/>
    </location>
</feature>
<reference evidence="8" key="1">
    <citation type="submission" date="2021-06" db="EMBL/GenBank/DDBJ databases">
        <authorList>
            <person name="Kallberg Y."/>
            <person name="Tangrot J."/>
            <person name="Rosling A."/>
        </authorList>
    </citation>
    <scope>NUCLEOTIDE SEQUENCE</scope>
    <source>
        <strain evidence="8">FL966</strain>
    </source>
</reference>
<evidence type="ECO:0000256" key="1">
    <source>
        <dbReference type="ARBA" id="ARBA00004141"/>
    </source>
</evidence>
<dbReference type="InterPro" id="IPR020846">
    <property type="entry name" value="MFS_dom"/>
</dbReference>
<dbReference type="GO" id="GO:0015149">
    <property type="term" value="F:hexose transmembrane transporter activity"/>
    <property type="evidence" value="ECO:0007669"/>
    <property type="project" value="TreeGrafter"/>
</dbReference>
<dbReference type="Gene3D" id="1.20.1250.20">
    <property type="entry name" value="MFS general substrate transporter like domains"/>
    <property type="match status" value="1"/>
</dbReference>
<dbReference type="EMBL" id="CAJVQA010008750">
    <property type="protein sequence ID" value="CAG8676587.1"/>
    <property type="molecule type" value="Genomic_DNA"/>
</dbReference>
<keyword evidence="9" id="KW-1185">Reference proteome</keyword>
<comment type="caution">
    <text evidence="8">The sequence shown here is derived from an EMBL/GenBank/DDBJ whole genome shotgun (WGS) entry which is preliminary data.</text>
</comment>
<dbReference type="GO" id="GO:0016020">
    <property type="term" value="C:membrane"/>
    <property type="evidence" value="ECO:0007669"/>
    <property type="project" value="UniProtKB-SubCell"/>
</dbReference>
<sequence length="77" mass="8783">MSEVIPTRFVSLVGPICLGTNWTANFLVSFIFPVMKEALKEYTFLVFGVITFCFVILTWIFVPETKGKSIEEITSRK</sequence>
<organism evidence="8 9">
    <name type="scientific">Cetraspora pellucida</name>
    <dbReference type="NCBI Taxonomy" id="1433469"/>
    <lineage>
        <taxon>Eukaryota</taxon>
        <taxon>Fungi</taxon>
        <taxon>Fungi incertae sedis</taxon>
        <taxon>Mucoromycota</taxon>
        <taxon>Glomeromycotina</taxon>
        <taxon>Glomeromycetes</taxon>
        <taxon>Diversisporales</taxon>
        <taxon>Gigasporaceae</taxon>
        <taxon>Cetraspora</taxon>
    </lineage>
</organism>
<dbReference type="InterPro" id="IPR045263">
    <property type="entry name" value="GLUT"/>
</dbReference>
<dbReference type="PANTHER" id="PTHR23503:SF8">
    <property type="entry name" value="FACILITATED GLUCOSE TRANSPORTER PROTEIN 1"/>
    <property type="match status" value="1"/>
</dbReference>
<keyword evidence="3 6" id="KW-0812">Transmembrane</keyword>
<dbReference type="OrthoDB" id="4540492at2759"/>
<protein>
    <submittedName>
        <fullName evidence="8">5398_t:CDS:1</fullName>
    </submittedName>
</protein>
<keyword evidence="4 6" id="KW-1133">Transmembrane helix</keyword>
<evidence type="ECO:0000259" key="7">
    <source>
        <dbReference type="PROSITE" id="PS50850"/>
    </source>
</evidence>
<dbReference type="InterPro" id="IPR005828">
    <property type="entry name" value="MFS_sugar_transport-like"/>
</dbReference>
<accession>A0A9N9HDG7</accession>